<evidence type="ECO:0000256" key="2">
    <source>
        <dbReference type="ARBA" id="ARBA00004922"/>
    </source>
</evidence>
<dbReference type="InterPro" id="IPR055459">
    <property type="entry name" value="OST48_MD"/>
</dbReference>
<dbReference type="EMBL" id="LUGH01000241">
    <property type="protein sequence ID" value="OBZ87171.1"/>
    <property type="molecule type" value="Genomic_DNA"/>
</dbReference>
<dbReference type="GO" id="GO:0008250">
    <property type="term" value="C:oligosaccharyltransferase complex"/>
    <property type="evidence" value="ECO:0007669"/>
    <property type="project" value="TreeGrafter"/>
</dbReference>
<dbReference type="GO" id="GO:0018279">
    <property type="term" value="P:protein N-linked glycosylation via asparagine"/>
    <property type="evidence" value="ECO:0007669"/>
    <property type="project" value="UniProtKB-UniRule"/>
</dbReference>
<feature type="domain" description="OST48 N-terminal" evidence="9">
    <location>
        <begin position="28"/>
        <end position="189"/>
    </location>
</feature>
<dbReference type="Pfam" id="PF23358">
    <property type="entry name" value="OST48_MD"/>
    <property type="match status" value="1"/>
</dbReference>
<dbReference type="PANTHER" id="PTHR10830:SF0">
    <property type="entry name" value="DOLICHYL-DIPHOSPHOOLIGOSACCHARIDE--PROTEIN GLYCOSYLTRANSFERASE 48 KDA SUBUNIT"/>
    <property type="match status" value="1"/>
</dbReference>
<dbReference type="InterPro" id="IPR055457">
    <property type="entry name" value="OST48_N"/>
</dbReference>
<evidence type="ECO:0000256" key="8">
    <source>
        <dbReference type="RuleBase" id="RU361142"/>
    </source>
</evidence>
<evidence type="ECO:0000259" key="9">
    <source>
        <dbReference type="Pfam" id="PF03345"/>
    </source>
</evidence>
<comment type="function">
    <text evidence="8">Subunit of the oligosaccharyl transferase (OST) complex that catalyzes the initial transfer of a defined glycan (Glc(3)Man(9)GlcNAc(2) in eukaryotes) from the lipid carrier dolichol-pyrophosphate to an asparagine residue within an Asn-X-Ser/Thr consensus motif in nascent polypeptide chains, the first step in protein N-glycosylation. N-glycosylation occurs cotranslationally and the complex associates with the Sec61 complex at the channel-forming translocon complex that mediates protein translocation across the endoplasmic reticulum (ER).</text>
</comment>
<keyword evidence="4 8" id="KW-0812">Transmembrane</keyword>
<name>A0A1C7NDL2_9FUNG</name>
<feature type="signal peptide" evidence="8">
    <location>
        <begin position="1"/>
        <end position="21"/>
    </location>
</feature>
<comment type="subcellular location">
    <subcellularLocation>
        <location evidence="8">Endoplasmic reticulum membrane</location>
        <topology evidence="8">Single-pass type I membrane protein</topology>
    </subcellularLocation>
    <subcellularLocation>
        <location evidence="1">Membrane</location>
        <topology evidence="1">Single-pass type I membrane protein</topology>
    </subcellularLocation>
</comment>
<evidence type="ECO:0000256" key="7">
    <source>
        <dbReference type="ARBA" id="ARBA00023136"/>
    </source>
</evidence>
<reference evidence="11 12" key="1">
    <citation type="submission" date="2016-03" db="EMBL/GenBank/DDBJ databases">
        <title>Choanephora cucurbitarum.</title>
        <authorList>
            <person name="Min B."/>
            <person name="Park H."/>
            <person name="Park J.-H."/>
            <person name="Shin H.-D."/>
            <person name="Choi I.-G."/>
        </authorList>
    </citation>
    <scope>NUCLEOTIDE SEQUENCE [LARGE SCALE GENOMIC DNA]</scope>
    <source>
        <strain evidence="11 12">KUS-F28377</strain>
    </source>
</reference>
<dbReference type="Pfam" id="PF03345">
    <property type="entry name" value="OST48_N"/>
    <property type="match status" value="1"/>
</dbReference>
<evidence type="ECO:0000256" key="3">
    <source>
        <dbReference type="ARBA" id="ARBA00008743"/>
    </source>
</evidence>
<comment type="pathway">
    <text evidence="2 8">Protein modification; protein glycosylation.</text>
</comment>
<evidence type="ECO:0000259" key="10">
    <source>
        <dbReference type="Pfam" id="PF23358"/>
    </source>
</evidence>
<dbReference type="FunCoup" id="A0A1C7NDL2">
    <property type="interactions" value="626"/>
</dbReference>
<dbReference type="AlphaFoldDB" id="A0A1C7NDL2"/>
<comment type="subunit">
    <text evidence="8">Component of the oligosaccharyltransferase (OST) complex.</text>
</comment>
<gene>
    <name evidence="11" type="primary">DDOST</name>
    <name evidence="11" type="ORF">A0J61_04776</name>
</gene>
<accession>A0A1C7NDL2</accession>
<dbReference type="Proteomes" id="UP000093000">
    <property type="component" value="Unassembled WGS sequence"/>
</dbReference>
<feature type="domain" description="OST48 middle" evidence="10">
    <location>
        <begin position="251"/>
        <end position="386"/>
    </location>
</feature>
<evidence type="ECO:0000256" key="4">
    <source>
        <dbReference type="ARBA" id="ARBA00022692"/>
    </source>
</evidence>
<keyword evidence="8" id="KW-0732">Signal</keyword>
<comment type="similarity">
    <text evidence="3 8">Belongs to the DDOST 48 kDa subunit family.</text>
</comment>
<keyword evidence="7 8" id="KW-0472">Membrane</keyword>
<keyword evidence="12" id="KW-1185">Reference proteome</keyword>
<dbReference type="STRING" id="101091.A0A1C7NDL2"/>
<keyword evidence="11" id="KW-0808">Transferase</keyword>
<dbReference type="UniPathway" id="UPA00378"/>
<organism evidence="11 12">
    <name type="scientific">Choanephora cucurbitarum</name>
    <dbReference type="NCBI Taxonomy" id="101091"/>
    <lineage>
        <taxon>Eukaryota</taxon>
        <taxon>Fungi</taxon>
        <taxon>Fungi incertae sedis</taxon>
        <taxon>Mucoromycota</taxon>
        <taxon>Mucoromycotina</taxon>
        <taxon>Mucoromycetes</taxon>
        <taxon>Mucorales</taxon>
        <taxon>Mucorineae</taxon>
        <taxon>Choanephoraceae</taxon>
        <taxon>Choanephoroideae</taxon>
        <taxon>Choanephora</taxon>
    </lineage>
</organism>
<protein>
    <recommendedName>
        <fullName evidence="8">Dolichyl-diphosphooligosaccharide--protein glycosyltransferase subunit WBP1</fullName>
        <shortName evidence="8">Oligosaccharyl transferase subunit WBP1</shortName>
    </recommendedName>
</protein>
<evidence type="ECO:0000256" key="5">
    <source>
        <dbReference type="ARBA" id="ARBA00022824"/>
    </source>
</evidence>
<dbReference type="PANTHER" id="PTHR10830">
    <property type="entry name" value="DOLICHYL-DIPHOSPHOOLIGOSACCHARIDE--PROTEIN GLYCOSYLTRANSFERASE 48 KDA SUBUNIT"/>
    <property type="match status" value="1"/>
</dbReference>
<feature type="transmembrane region" description="Helical" evidence="8">
    <location>
        <begin position="364"/>
        <end position="387"/>
    </location>
</feature>
<feature type="chain" id="PRO_5008810991" description="Dolichyl-diphosphooligosaccharide--protein glycosyltransferase subunit WBP1" evidence="8">
    <location>
        <begin position="22"/>
        <end position="398"/>
    </location>
</feature>
<sequence>MRVIYSLTAIVLSGLSVLVQAKSTTGDRVLVLLDSLAEKETYSQFWQQLEEGDLTRLIDRDFQLVFKAADDQKTTLAYFGETLYQHIIHFAPSTSSLEKHPSLSNVQLVNFVNNGGNLLAAFNQPSDTLRALAAEFDMDLETEVRDQSAKLVGPKTIVDPEQISAPVKFTGAGLQVGKLPLSHAILASNNQALVGTLQSRNSARVAFAGSLSMFSNDYMNADSTGNKAFVRQLSQWTFQEKSVLKVTQHGHHHLNDTEQPAWYRVKDEMVYYADIMEYKDDTWIPYEANDVQLEIIMLDPYIRTTLKSHNGRFEAQLRLPDVYGVFTLKVNYKRAGLSYLTAEDQVSIRPFRHNEYPRFLTAAYPYYASTLSMIVGFILFSAVWLSTWNQEEKTKKKE</sequence>
<comment type="caution">
    <text evidence="11">The sequence shown here is derived from an EMBL/GenBank/DDBJ whole genome shotgun (WGS) entry which is preliminary data.</text>
</comment>
<keyword evidence="5 8" id="KW-0256">Endoplasmic reticulum</keyword>
<evidence type="ECO:0000256" key="1">
    <source>
        <dbReference type="ARBA" id="ARBA00004479"/>
    </source>
</evidence>
<dbReference type="OrthoDB" id="29105at2759"/>
<dbReference type="GO" id="GO:0016740">
    <property type="term" value="F:transferase activity"/>
    <property type="evidence" value="ECO:0007669"/>
    <property type="project" value="UniProtKB-KW"/>
</dbReference>
<dbReference type="InParanoid" id="A0A1C7NDL2"/>
<proteinExistence type="inferred from homology"/>
<dbReference type="InterPro" id="IPR005013">
    <property type="entry name" value="DDOST_48_kDa_subunit"/>
</dbReference>
<evidence type="ECO:0000313" key="12">
    <source>
        <dbReference type="Proteomes" id="UP000093000"/>
    </source>
</evidence>
<evidence type="ECO:0000256" key="6">
    <source>
        <dbReference type="ARBA" id="ARBA00022989"/>
    </source>
</evidence>
<keyword evidence="6 8" id="KW-1133">Transmembrane helix</keyword>
<evidence type="ECO:0000313" key="11">
    <source>
        <dbReference type="EMBL" id="OBZ87171.1"/>
    </source>
</evidence>